<reference evidence="2 3" key="1">
    <citation type="submission" date="2019-12" db="EMBL/GenBank/DDBJ databases">
        <title>complete genome sequences of Aeromonas veronii str. WP3-W19-ESBL-03 isolated from wastewater treatment plant effluent.</title>
        <authorList>
            <person name="Sekizuka T."/>
            <person name="Itokawa K."/>
            <person name="Yatsu K."/>
            <person name="Inamine Y."/>
            <person name="Kuroda M."/>
        </authorList>
    </citation>
    <scope>NUCLEOTIDE SEQUENCE [LARGE SCALE GENOMIC DNA]</scope>
    <source>
        <strain evidence="2 3">WP3-W19-ESBL-03</strain>
        <plasmid evidence="2 3">pWP3-W19-ESBL-03_5</plasmid>
    </source>
</reference>
<keyword evidence="2" id="KW-0614">Plasmid</keyword>
<dbReference type="Gene3D" id="3.30.930.30">
    <property type="match status" value="1"/>
</dbReference>
<evidence type="ECO:0000313" key="3">
    <source>
        <dbReference type="Proteomes" id="UP000515442"/>
    </source>
</evidence>
<keyword evidence="1" id="KW-0175">Coiled coil</keyword>
<dbReference type="Proteomes" id="UP000515442">
    <property type="component" value="Plasmid pWP3-W19-ESBL-03_5"/>
</dbReference>
<dbReference type="GO" id="GO:0006310">
    <property type="term" value="P:DNA recombination"/>
    <property type="evidence" value="ECO:0007669"/>
    <property type="project" value="InterPro"/>
</dbReference>
<name>A0A6S5CCW2_AERVE</name>
<dbReference type="Pfam" id="PF01076">
    <property type="entry name" value="Mob_Pre"/>
    <property type="match status" value="1"/>
</dbReference>
<dbReference type="RefSeq" id="WP_182939835.1">
    <property type="nucleotide sequence ID" value="NZ_AP022043.1"/>
</dbReference>
<dbReference type="GO" id="GO:0003677">
    <property type="term" value="F:DNA binding"/>
    <property type="evidence" value="ECO:0007669"/>
    <property type="project" value="InterPro"/>
</dbReference>
<evidence type="ECO:0008006" key="4">
    <source>
        <dbReference type="Google" id="ProtNLM"/>
    </source>
</evidence>
<dbReference type="EMBL" id="AP022043">
    <property type="protein sequence ID" value="BBR41932.1"/>
    <property type="molecule type" value="Genomic_DNA"/>
</dbReference>
<dbReference type="AlphaFoldDB" id="A0A6S5CCW2"/>
<organism evidence="2 3">
    <name type="scientific">Aeromonas veronii</name>
    <dbReference type="NCBI Taxonomy" id="654"/>
    <lineage>
        <taxon>Bacteria</taxon>
        <taxon>Pseudomonadati</taxon>
        <taxon>Pseudomonadota</taxon>
        <taxon>Gammaproteobacteria</taxon>
        <taxon>Aeromonadales</taxon>
        <taxon>Aeromonadaceae</taxon>
        <taxon>Aeromonas</taxon>
    </lineage>
</organism>
<feature type="coiled-coil region" evidence="1">
    <location>
        <begin position="208"/>
        <end position="321"/>
    </location>
</feature>
<protein>
    <recommendedName>
        <fullName evidence="4">Plasmid recombination enzyme</fullName>
    </recommendedName>
</protein>
<dbReference type="CDD" id="cd17242">
    <property type="entry name" value="MobM_relaxase"/>
    <property type="match status" value="1"/>
</dbReference>
<gene>
    <name evidence="2" type="ORF">WP3W19E03_P50020</name>
</gene>
<accession>A0A6S5CCW2</accession>
<proteinExistence type="predicted"/>
<geneLocation type="plasmid" evidence="2 3">
    <name>pWP3-W19-ESBL-03_5</name>
</geneLocation>
<sequence length="332" mass="36941">MALSFSLAIDKMQAPAIGRAEGHNLRLHKTESQLRPEAWFTPEGRHQVEPWRPERLTKAKGLAKRKDAVQAIQFVIQLGNQTDWRGEPEPNFPEGKPIDITDQINLAGKGIRAWVEKEFGDENCVGIDLHTDESSPHFHVVVTPIKDGKLQAKAWLDGASKVAALRKRAWQAVNAYIACEYKPGAAGGAPHDPRKAAGQVPAPSILDKATGHAKAKRLERENAALQEENARLKQALFSRQKGRYSADLLEKTKQAELTAENAQRALGEAQQELLSLKWDTGLALKQLETQVGKQGAEITKLKGYNRQLAEQNNELDEKLRELMPKKYQGPRP</sequence>
<dbReference type="InterPro" id="IPR001668">
    <property type="entry name" value="Mob_Pre"/>
</dbReference>
<evidence type="ECO:0000256" key="1">
    <source>
        <dbReference type="SAM" id="Coils"/>
    </source>
</evidence>
<evidence type="ECO:0000313" key="2">
    <source>
        <dbReference type="EMBL" id="BBR41932.1"/>
    </source>
</evidence>